<dbReference type="EMBL" id="SMCQ01000009">
    <property type="protein sequence ID" value="TCV99508.1"/>
    <property type="molecule type" value="Genomic_DNA"/>
</dbReference>
<dbReference type="Pfam" id="PF00881">
    <property type="entry name" value="Nitroreductase"/>
    <property type="match status" value="1"/>
</dbReference>
<comment type="caution">
    <text evidence="7">The sequence shown here is derived from an EMBL/GenBank/DDBJ whole genome shotgun (WGS) entry which is preliminary data.</text>
</comment>
<keyword evidence="5" id="KW-0521">NADP</keyword>
<reference evidence="7 8" key="1">
    <citation type="submission" date="2019-03" db="EMBL/GenBank/DDBJ databases">
        <title>Genomic Encyclopedia of Type Strains, Phase IV (KMG-IV): sequencing the most valuable type-strain genomes for metagenomic binning, comparative biology and taxonomic classification.</title>
        <authorList>
            <person name="Goeker M."/>
        </authorList>
    </citation>
    <scope>NUCLEOTIDE SEQUENCE [LARGE SCALE GENOMIC DNA]</scope>
    <source>
        <strain evidence="7 8">DSM 29487</strain>
    </source>
</reference>
<keyword evidence="2 5" id="KW-0285">Flavoprotein</keyword>
<dbReference type="InterPro" id="IPR000415">
    <property type="entry name" value="Nitroreductase-like"/>
</dbReference>
<dbReference type="GeneID" id="98915374"/>
<dbReference type="SUPFAM" id="SSF55469">
    <property type="entry name" value="FMN-dependent nitroreductase-like"/>
    <property type="match status" value="1"/>
</dbReference>
<dbReference type="GO" id="GO:0016491">
    <property type="term" value="F:oxidoreductase activity"/>
    <property type="evidence" value="ECO:0007669"/>
    <property type="project" value="UniProtKB-UniRule"/>
</dbReference>
<protein>
    <submittedName>
        <fullName evidence="7">FMN reductase (NADPH)</fullName>
    </submittedName>
</protein>
<evidence type="ECO:0000256" key="4">
    <source>
        <dbReference type="ARBA" id="ARBA00023002"/>
    </source>
</evidence>
<organism evidence="7 8">
    <name type="scientific">Longibaculum muris</name>
    <dbReference type="NCBI Taxonomy" id="1796628"/>
    <lineage>
        <taxon>Bacteria</taxon>
        <taxon>Bacillati</taxon>
        <taxon>Bacillota</taxon>
        <taxon>Erysipelotrichia</taxon>
        <taxon>Erysipelotrichales</taxon>
        <taxon>Coprobacillaceae</taxon>
        <taxon>Longibaculum</taxon>
    </lineage>
</organism>
<dbReference type="InterPro" id="IPR029479">
    <property type="entry name" value="Nitroreductase"/>
</dbReference>
<proteinExistence type="inferred from homology"/>
<dbReference type="PANTHER" id="PTHR43425:SF2">
    <property type="entry name" value="OXYGEN-INSENSITIVE NADPH NITROREDUCTASE"/>
    <property type="match status" value="1"/>
</dbReference>
<feature type="domain" description="Nitroreductase" evidence="6">
    <location>
        <begin position="10"/>
        <end position="163"/>
    </location>
</feature>
<accession>A0A4R3Z1F5</accession>
<dbReference type="AlphaFoldDB" id="A0A4R3Z1F5"/>
<keyword evidence="4 5" id="KW-0560">Oxidoreductase</keyword>
<comment type="similarity">
    <text evidence="1 5">Belongs to the flavin oxidoreductase frp family.</text>
</comment>
<evidence type="ECO:0000256" key="3">
    <source>
        <dbReference type="ARBA" id="ARBA00022643"/>
    </source>
</evidence>
<evidence type="ECO:0000313" key="8">
    <source>
        <dbReference type="Proteomes" id="UP000295515"/>
    </source>
</evidence>
<evidence type="ECO:0000259" key="6">
    <source>
        <dbReference type="Pfam" id="PF00881"/>
    </source>
</evidence>
<sequence length="244" mass="28260">MNETIKQLWERKSVREYTNQPITNEEKEMILQAALQAPTAGNMALYSIIDIQDQKLKDELAIRCDHQPFIAKAPLVLIFLADYQKWFDIFQHYTSDEVKIEESDLLLACEDCMIAAQNAVVAAQSLGIGSCYIGDILENFEANQELLHLPQYAIPLCMVVFGKPTPSQINRKKPTRFALEDMVSVDYYREKTTEETIQMFEKQTGKSGEDLEKYIIAFAKRKFYALFREEMNRSSRAIIQHWIK</sequence>
<keyword evidence="8" id="KW-1185">Reference proteome</keyword>
<evidence type="ECO:0000256" key="1">
    <source>
        <dbReference type="ARBA" id="ARBA00008366"/>
    </source>
</evidence>
<evidence type="ECO:0000256" key="2">
    <source>
        <dbReference type="ARBA" id="ARBA00022630"/>
    </source>
</evidence>
<evidence type="ECO:0000256" key="5">
    <source>
        <dbReference type="PIRNR" id="PIRNR005426"/>
    </source>
</evidence>
<dbReference type="PIRSF" id="PIRSF005426">
    <property type="entry name" value="Frp"/>
    <property type="match status" value="1"/>
</dbReference>
<dbReference type="RefSeq" id="WP_066445776.1">
    <property type="nucleotide sequence ID" value="NZ_JANKBF010000005.1"/>
</dbReference>
<name>A0A4R3Z1F5_9FIRM</name>
<keyword evidence="3 5" id="KW-0288">FMN</keyword>
<dbReference type="PANTHER" id="PTHR43425">
    <property type="entry name" value="OXYGEN-INSENSITIVE NADPH NITROREDUCTASE"/>
    <property type="match status" value="1"/>
</dbReference>
<dbReference type="Proteomes" id="UP000295515">
    <property type="component" value="Unassembled WGS sequence"/>
</dbReference>
<dbReference type="InterPro" id="IPR016446">
    <property type="entry name" value="Flavin_OxRdtase_Frp"/>
</dbReference>
<dbReference type="Gene3D" id="3.40.109.10">
    <property type="entry name" value="NADH Oxidase"/>
    <property type="match status" value="1"/>
</dbReference>
<evidence type="ECO:0000313" key="7">
    <source>
        <dbReference type="EMBL" id="TCV99508.1"/>
    </source>
</evidence>
<gene>
    <name evidence="7" type="ORF">EDD60_10990</name>
</gene>